<gene>
    <name evidence="2" type="ORF">pEpSNUABM01_199</name>
</gene>
<keyword evidence="1" id="KW-1133">Transmembrane helix</keyword>
<feature type="transmembrane region" description="Helical" evidence="1">
    <location>
        <begin position="36"/>
        <end position="58"/>
    </location>
</feature>
<protein>
    <submittedName>
        <fullName evidence="2">Uncharacterized protein</fullName>
    </submittedName>
</protein>
<dbReference type="Proteomes" id="UP000326545">
    <property type="component" value="Segment"/>
</dbReference>
<evidence type="ECO:0000313" key="2">
    <source>
        <dbReference type="EMBL" id="QEQ95025.1"/>
    </source>
</evidence>
<keyword evidence="1" id="KW-0472">Membrane</keyword>
<keyword evidence="3" id="KW-1185">Reference proteome</keyword>
<organism evidence="2 3">
    <name type="scientific">Erwinia phage pEp_SNUABM_01</name>
    <dbReference type="NCBI Taxonomy" id="2601643"/>
    <lineage>
        <taxon>Viruses</taxon>
        <taxon>Duplodnaviria</taxon>
        <taxon>Heunggongvirae</taxon>
        <taxon>Uroviricota</taxon>
        <taxon>Caudoviricetes</taxon>
        <taxon>Vequintavirinae</taxon>
        <taxon>Henunavirus</taxon>
        <taxon>Henunavirus SNUABM01</taxon>
    </lineage>
</organism>
<sequence>MKQFLTCTVIGMLIISGMVAFGMGMHSVFGDNAGKAFLALIVLIFGSAFLGVVARDIFSGTRWMEKINNWAAK</sequence>
<reference evidence="2 3" key="1">
    <citation type="submission" date="2019-07" db="EMBL/GenBank/DDBJ databases">
        <title>Complete genome sequence of bacteriophages infecting Erwinia pyrifoliae.</title>
        <authorList>
            <person name="Kim S.G."/>
            <person name="Park S.C."/>
        </authorList>
    </citation>
    <scope>NUCLEOTIDE SEQUENCE [LARGE SCALE GENOMIC DNA]</scope>
</reference>
<name>A0A5J6DBU6_9CAUD</name>
<evidence type="ECO:0000256" key="1">
    <source>
        <dbReference type="SAM" id="Phobius"/>
    </source>
</evidence>
<proteinExistence type="predicted"/>
<keyword evidence="1" id="KW-0812">Transmembrane</keyword>
<dbReference type="EMBL" id="MN184887">
    <property type="protein sequence ID" value="QEQ95025.1"/>
    <property type="molecule type" value="Genomic_DNA"/>
</dbReference>
<evidence type="ECO:0000313" key="3">
    <source>
        <dbReference type="Proteomes" id="UP000326545"/>
    </source>
</evidence>
<accession>A0A5J6DBU6</accession>